<sequence length="2434" mass="274955">MNRIIYPLTLQMQGKGVSDLQEGLQLLLEKDLFQFGWDERQEFRERLGAEQAKDMYGECTYKLVGLFQEQHQLQASGEVDEWTSEVFNNILEELGAFSSATSEQTFLVSGQVLRENGHPVYGGLVRAFHMDKRCILRLGEDTTDTQGRYTIRYTTLPEVNVIHLRVVVLDNAGQILGETEVSREVHSIEIVDLLIPSQDVVTFHVDGKVTSRVSSGIGGLTVRIMDKGVGADVQLAETMTDVYGAYQITFTDAGFRQRGKEKPDLQACVFKDNIFLAGSDVHYNASNRETLHILLDEKNDTALQSEHETLTNALSIQFKGKLSELKETDERQDITYLANKTGWDARAVALSSLADQFSDRANDVGIEMVPPLFYALFRAGLPANEVLYQTDAKTVESIWKQAIVQGVIPSGLMSNLSQATEQFQKLTALRILESPAWVGVSPYKELVSVSLGDDLSRQRQFAELHTRYREDLPKFWGEVQKVFGEAVEKRLKVDGQLAFLTLNNAPLIRKLHEVAGQMGITHPLNLVEKGFYRADKWQKLMGNDSVPPEIPGENDDQKRNRYAELLAAHVRLSFPTAVIAQMVKSGETPLADDQLKSQVHTFLTEHQGNFEIGMHSVEQYIAHHKLQIEPEVSKEITQIQRVYQITPSDDAMNLLLKKGVNSAYAVIQYDRDEFIQTFKMEVGGEANARLIHTKAEQVHSTVLNIAVSYLSARNAPGIGVHSPAQIVDPVPTGPNPHASDVIAYSTLENLFDEMDYCTCEHCRSILSPAAYLVDLLLFIDRPVNPPGTVNPQTVLFERRPDIQHLPLTCENTTKSLPYIDLVNETLEYYVTNHLSLANYTGHNTNDDATMEELLANPQFISDKAYEILAGKPALVGDPMPLLAPASSLPFHQPLENLRRYFDRFEVPLPAVMETLRKGDNLERANSNEYGWRDIWMEELHFSRAEYARLTDRTLTVQQLYGYRPVTTEAEILSSLSNVKAFTHRLGISYEDIIEILKTCFINLNSILIPKLDKLGVPLTTIKAFKEGTISDAEFTAALAPHLDPSQYGGDIHAWVKNEANYTKIMSLITLANPVASDELCSFDKLEFRYANPDNSTNKIRAFEFIRLIRFIQLWKKLGWTIEETDKAITALYPKSQIPDHSDDAVNLQRLDNGFLSLLPRMGLMKRLIGALNLKQKKDLLPFLACFAPIDTHGTRSLYRQMFLNPSLLKQDGVFADNGYGHFLIGTEKLLTHTAVLRAAFQLTDEEFVHITSALGYDADTLLNLDNISAIYRRGWLARKLKLSIRELLLVIKFTGFDPFVELDPVNPSFLRLFKFLNYLRNLSLKPVQALYLIFNQDIHSRIAPDDHEILDFARSLRSDLDSIERDFAIVDDPDGQVARARMSLIYGNETTDVFFGLLSNQVVTDVEYAHSQATLQQVILNVAPKSLTYDHLRKRLAYSMGVMPDIVRDALKGVAGVTETFKNAVDELHKKTRNFFNRYPELWPHYTTYLTSSDSAEKKRADLLANLLPELKRSRKRQHGLQAISARVKSDLGFAKAILDDLSVLHAVEDHTRPAIHDLTAIEAAGLSAQFFFRDTAVGVVDLTSDFEANLAYTATGSHQLPAHSNPALAISGIWSGYLEAPENGFYNIGIEADSDTTVTLTLDNAMISLVCSGDVWSNNVPIELRAGRLYAISLKVEKVRGTLNVRWETSGRGWEIIPARCLYSGTLIDHLRHTYVRFLKGCLLAAELKLTMAETTFLTSHADYQINGKGWLNSLQVKGSPDDVTSTALLKAFIAMIDFASIKADLAPDNECLLAIIKNPAEATQKPDSQLFTLARWEWTSLSAILGRFGKVVGDLAHLDTFRQVYDAYSWVKKMGISATGLLKVVTNEPDVTMVRELQTDLRARYDESGWLNVLKPINDEMRDLQRNALVTYILHQMCETPATAHIDTAEKLFEYFLIDVKMEPCMQTSRVRHALSSVQLFIERCLINLERRVSPSSIRASHWQWMNRYRIWEANRKVFLYPENWLEPELRDDQSPFFKETMSELLQSDITEERASVALLNYLSKLEEVAKLEPCGFHYVENDPSKVQDDIAHVVARTVGANRKYFYRRCEYGYWTPWEHIKQDIEDNPVIPVVWKERLFLFWLKLIKETPLQMQSLPSGKLADMEMSNIIHTDTAKITVSAILCWNEFFNGKWQPTKTSDIHKPTQLGRFDPDSGGDNPFDRSALRLSVSEVGGALRVHISGQGSSSFTLYNTHSLPVRKEELNDFSGFILLGPSRHLDTSSDSLRITYNKGILLPYPGDTCSDSILLRPVLKNQLYDRVIVPHHLLQSPWDAPFFYEDNCHVFYVNTTERIIKIPDWSHFAPMKVPQKPDLIMPSLVLPELQLKPRPEIVDPYAPIHKGTGFGVVDRSPIERFVAENNYIFRGIGTLGTVRFGDKEIGPAGLQKNLLQGR</sequence>
<evidence type="ECO:0000313" key="6">
    <source>
        <dbReference type="Proteomes" id="UP000198534"/>
    </source>
</evidence>
<dbReference type="Proteomes" id="UP000198534">
    <property type="component" value="Unassembled WGS sequence"/>
</dbReference>
<dbReference type="InterPro" id="IPR046839">
    <property type="entry name" value="ABC_toxin_N"/>
</dbReference>
<dbReference type="Gene3D" id="3.90.182.10">
    <property type="entry name" value="Toxin - Anthrax Protective Antigen,domain 1"/>
    <property type="match status" value="1"/>
</dbReference>
<dbReference type="InterPro" id="IPR011658">
    <property type="entry name" value="PA14_dom"/>
</dbReference>
<name>A0A1H2UM83_9BACL</name>
<dbReference type="RefSeq" id="WP_218142285.1">
    <property type="nucleotide sequence ID" value="NZ_FNNQ01000004.1"/>
</dbReference>
<feature type="domain" description="Neuraminidase-like" evidence="3">
    <location>
        <begin position="2061"/>
        <end position="2186"/>
    </location>
</feature>
<dbReference type="InterPro" id="IPR018003">
    <property type="entry name" value="Insecticidal_toxin/plasmid_vir"/>
</dbReference>
<dbReference type="EMBL" id="FNNQ01000004">
    <property type="protein sequence ID" value="SDW57191.1"/>
    <property type="molecule type" value="Genomic_DNA"/>
</dbReference>
<dbReference type="Pfam" id="PF07691">
    <property type="entry name" value="PA14"/>
    <property type="match status" value="1"/>
</dbReference>
<feature type="domain" description="ABC toxin N-terminal" evidence="4">
    <location>
        <begin position="1901"/>
        <end position="2023"/>
    </location>
</feature>
<dbReference type="STRING" id="1048340.SAMN05444487_104151"/>
<dbReference type="Pfam" id="PF03538">
    <property type="entry name" value="VRP1"/>
    <property type="match status" value="1"/>
</dbReference>
<evidence type="ECO:0000259" key="3">
    <source>
        <dbReference type="Pfam" id="PF18413"/>
    </source>
</evidence>
<dbReference type="Pfam" id="PF20220">
    <property type="entry name" value="ABC_toxin_N"/>
    <property type="match status" value="1"/>
</dbReference>
<keyword evidence="1" id="KW-0843">Virulence</keyword>
<feature type="domain" description="PA14" evidence="2">
    <location>
        <begin position="1566"/>
        <end position="1673"/>
    </location>
</feature>
<proteinExistence type="predicted"/>
<evidence type="ECO:0000259" key="2">
    <source>
        <dbReference type="Pfam" id="PF07691"/>
    </source>
</evidence>
<reference evidence="5 6" key="1">
    <citation type="submission" date="2016-10" db="EMBL/GenBank/DDBJ databases">
        <authorList>
            <person name="de Groot N.N."/>
        </authorList>
    </citation>
    <scope>NUCLEOTIDE SEQUENCE [LARGE SCALE GENOMIC DNA]</scope>
    <source>
        <strain evidence="5 6">DSM 45610</strain>
    </source>
</reference>
<dbReference type="Pfam" id="PF18413">
    <property type="entry name" value="Neuraminidase"/>
    <property type="match status" value="1"/>
</dbReference>
<evidence type="ECO:0000259" key="4">
    <source>
        <dbReference type="Pfam" id="PF20220"/>
    </source>
</evidence>
<accession>A0A1H2UM83</accession>
<gene>
    <name evidence="5" type="ORF">SAMN05444487_104151</name>
</gene>
<dbReference type="SUPFAM" id="SSF56988">
    <property type="entry name" value="Anthrax protective antigen"/>
    <property type="match status" value="1"/>
</dbReference>
<protein>
    <submittedName>
        <fullName evidence="5">PA14 domain-containing protein</fullName>
    </submittedName>
</protein>
<keyword evidence="6" id="KW-1185">Reference proteome</keyword>
<evidence type="ECO:0000256" key="1">
    <source>
        <dbReference type="ARBA" id="ARBA00023026"/>
    </source>
</evidence>
<dbReference type="InterPro" id="IPR041079">
    <property type="entry name" value="Neuraminidase-like"/>
</dbReference>
<evidence type="ECO:0000313" key="5">
    <source>
        <dbReference type="EMBL" id="SDW57191.1"/>
    </source>
</evidence>
<organism evidence="5 6">
    <name type="scientific">Marininema mesophilum</name>
    <dbReference type="NCBI Taxonomy" id="1048340"/>
    <lineage>
        <taxon>Bacteria</taxon>
        <taxon>Bacillati</taxon>
        <taxon>Bacillota</taxon>
        <taxon>Bacilli</taxon>
        <taxon>Bacillales</taxon>
        <taxon>Thermoactinomycetaceae</taxon>
        <taxon>Marininema</taxon>
    </lineage>
</organism>